<comment type="caution">
    <text evidence="3">The sequence shown here is derived from an EMBL/GenBank/DDBJ whole genome shotgun (WGS) entry which is preliminary data.</text>
</comment>
<protein>
    <recommendedName>
        <fullName evidence="5">NB-ARC domain-containing protein</fullName>
    </recommendedName>
</protein>
<keyword evidence="2" id="KW-0472">Membrane</keyword>
<evidence type="ECO:0000313" key="3">
    <source>
        <dbReference type="EMBL" id="TQS45568.1"/>
    </source>
</evidence>
<feature type="transmembrane region" description="Helical" evidence="2">
    <location>
        <begin position="12"/>
        <end position="37"/>
    </location>
</feature>
<keyword evidence="4" id="KW-1185">Reference proteome</keyword>
<dbReference type="InParanoid" id="A0A545AW70"/>
<dbReference type="EMBL" id="VIRS01000004">
    <property type="protein sequence ID" value="TQS45568.1"/>
    <property type="molecule type" value="Genomic_DNA"/>
</dbReference>
<dbReference type="PRINTS" id="PR00364">
    <property type="entry name" value="DISEASERSIST"/>
</dbReference>
<gene>
    <name evidence="3" type="ORF">FL583_07500</name>
</gene>
<evidence type="ECO:0000313" key="4">
    <source>
        <dbReference type="Proteomes" id="UP000317982"/>
    </source>
</evidence>
<sequence length="450" mass="47646">MGARSRDRRKPSIVLLAVEIMAVTATGLAVNLLTNALPKSWGWLSDWRIFAGIAAISVIVTFAIQWVKGRNAAVSEDPDQIEESTVGGSAAADQSARATGTGSIAIAGHANNSILATGSDARIDARKSIVVEGNLSVPANMPVTKGIRNLPRPPSYRFVGRTDTLSQLHELLQRGPGGVLGQAVQGLGGVGKTEVALQYIKQWGPQYAGAWWLNAETFESIETELAGLAGSIDPTAAAALDTPKAADWALDWLSTHEGWLVVLDNVSELEHISRIVATTLNGGSILVTSRRQIPWSSLGLGSISISSLRRDASISLLSRVMGEGSEDADAALLASDLGDLPLALEQAGAYLAQSRSVSIANYRERLKGQPLAVLSEVAEGTPADRAVAATLKITTDAIAEKYPFALEILAILSYFAPQGIPTEIVTIGPEDQRTSGHELSARFEFLRRTA</sequence>
<proteinExistence type="predicted"/>
<dbReference type="SUPFAM" id="SSF52540">
    <property type="entry name" value="P-loop containing nucleoside triphosphate hydrolases"/>
    <property type="match status" value="1"/>
</dbReference>
<dbReference type="OrthoDB" id="580767at2"/>
<name>A0A545AW70_9ACTN</name>
<dbReference type="InterPro" id="IPR027417">
    <property type="entry name" value="P-loop_NTPase"/>
</dbReference>
<dbReference type="Gene3D" id="3.40.50.300">
    <property type="entry name" value="P-loop containing nucleotide triphosphate hydrolases"/>
    <property type="match status" value="1"/>
</dbReference>
<dbReference type="AlphaFoldDB" id="A0A545AW70"/>
<dbReference type="PANTHER" id="PTHR35205:SF1">
    <property type="entry name" value="ZU5 DOMAIN-CONTAINING PROTEIN"/>
    <property type="match status" value="1"/>
</dbReference>
<feature type="region of interest" description="Disordered" evidence="1">
    <location>
        <begin position="75"/>
        <end position="94"/>
    </location>
</feature>
<evidence type="ECO:0000256" key="1">
    <source>
        <dbReference type="SAM" id="MobiDB-lite"/>
    </source>
</evidence>
<keyword evidence="2" id="KW-1133">Transmembrane helix</keyword>
<reference evidence="3 4" key="1">
    <citation type="submission" date="2019-07" db="EMBL/GenBank/DDBJ databases">
        <title>Cryptosporangium phraense sp. nov., isolated from plant litter.</title>
        <authorList>
            <person name="Suriyachadkun C."/>
        </authorList>
    </citation>
    <scope>NUCLEOTIDE SEQUENCE [LARGE SCALE GENOMIC DNA]</scope>
    <source>
        <strain evidence="3 4">A-T 5661</strain>
    </source>
</reference>
<dbReference type="PANTHER" id="PTHR35205">
    <property type="entry name" value="NB-ARC AND TPR DOMAIN PROTEIN"/>
    <property type="match status" value="1"/>
</dbReference>
<accession>A0A545AW70</accession>
<evidence type="ECO:0008006" key="5">
    <source>
        <dbReference type="Google" id="ProtNLM"/>
    </source>
</evidence>
<organism evidence="3 4">
    <name type="scientific">Cryptosporangium phraense</name>
    <dbReference type="NCBI Taxonomy" id="2593070"/>
    <lineage>
        <taxon>Bacteria</taxon>
        <taxon>Bacillati</taxon>
        <taxon>Actinomycetota</taxon>
        <taxon>Actinomycetes</taxon>
        <taxon>Cryptosporangiales</taxon>
        <taxon>Cryptosporangiaceae</taxon>
        <taxon>Cryptosporangium</taxon>
    </lineage>
</organism>
<evidence type="ECO:0000256" key="2">
    <source>
        <dbReference type="SAM" id="Phobius"/>
    </source>
</evidence>
<feature type="transmembrane region" description="Helical" evidence="2">
    <location>
        <begin position="49"/>
        <end position="67"/>
    </location>
</feature>
<dbReference type="Proteomes" id="UP000317982">
    <property type="component" value="Unassembled WGS sequence"/>
</dbReference>
<keyword evidence="2" id="KW-0812">Transmembrane</keyword>